<evidence type="ECO:0000256" key="1">
    <source>
        <dbReference type="ARBA" id="ARBA00023015"/>
    </source>
</evidence>
<dbReference type="InterPro" id="IPR009057">
    <property type="entry name" value="Homeodomain-like_sf"/>
</dbReference>
<evidence type="ECO:0000256" key="2">
    <source>
        <dbReference type="ARBA" id="ARBA00023125"/>
    </source>
</evidence>
<dbReference type="InterPro" id="IPR050204">
    <property type="entry name" value="AraC_XylS_family_regulators"/>
</dbReference>
<gene>
    <name evidence="5" type="ORF">FQ775_20360</name>
</gene>
<dbReference type="SMART" id="SM00342">
    <property type="entry name" value="HTH_ARAC"/>
    <property type="match status" value="1"/>
</dbReference>
<dbReference type="KEGG" id="niy:FQ775_20360"/>
<sequence>MGILGRELATGDGWYVKDIVCDPGPNDRPFEEQHANFCVALVSGGSFRYRSSTGEALLAPGAMLFGRQGACFECGHDHSVGDRCISFHFSGDYIEETAREVAGARGSGFARAALPPGTATARLASDLAVAAEDDDRPAFAELALRVASAALAGAAADRMKAPTAREERAVSAALQRIEADVAMEVSLAALAEEARLSRFHFLRVFRQVTGTTPYQYLLLRRLHRAAAALRHGRDGVAAIAYDAGFGDLSTFNRRFRRVFGVSPSTLRRAKPAA</sequence>
<organism evidence="5 6">
    <name type="scientific">Nitratireductor mangrovi</name>
    <dbReference type="NCBI Taxonomy" id="2599600"/>
    <lineage>
        <taxon>Bacteria</taxon>
        <taxon>Pseudomonadati</taxon>
        <taxon>Pseudomonadota</taxon>
        <taxon>Alphaproteobacteria</taxon>
        <taxon>Hyphomicrobiales</taxon>
        <taxon>Phyllobacteriaceae</taxon>
        <taxon>Nitratireductor</taxon>
    </lineage>
</organism>
<dbReference type="SUPFAM" id="SSF46689">
    <property type="entry name" value="Homeodomain-like"/>
    <property type="match status" value="2"/>
</dbReference>
<protein>
    <submittedName>
        <fullName evidence="5">Helix-turn-helix transcriptional regulator</fullName>
    </submittedName>
</protein>
<accession>A0A5B8L3Q7</accession>
<reference evidence="5" key="1">
    <citation type="submission" date="2020-04" db="EMBL/GenBank/DDBJ databases">
        <title>Nitratireductor sp. nov. isolated from mangrove soil.</title>
        <authorList>
            <person name="Ye Y."/>
        </authorList>
    </citation>
    <scope>NUCLEOTIDE SEQUENCE</scope>
    <source>
        <strain evidence="5">SY7</strain>
    </source>
</reference>
<dbReference type="AlphaFoldDB" id="A0A5B8L3Q7"/>
<dbReference type="Gene3D" id="1.10.10.60">
    <property type="entry name" value="Homeodomain-like"/>
    <property type="match status" value="2"/>
</dbReference>
<proteinExistence type="predicted"/>
<dbReference type="OrthoDB" id="252470at2"/>
<dbReference type="PANTHER" id="PTHR46796">
    <property type="entry name" value="HTH-TYPE TRANSCRIPTIONAL ACTIVATOR RHAS-RELATED"/>
    <property type="match status" value="1"/>
</dbReference>
<keyword evidence="1" id="KW-0805">Transcription regulation</keyword>
<dbReference type="PROSITE" id="PS01124">
    <property type="entry name" value="HTH_ARAC_FAMILY_2"/>
    <property type="match status" value="1"/>
</dbReference>
<evidence type="ECO:0000256" key="3">
    <source>
        <dbReference type="ARBA" id="ARBA00023163"/>
    </source>
</evidence>
<keyword evidence="6" id="KW-1185">Reference proteome</keyword>
<dbReference type="RefSeq" id="WP_146301172.1">
    <property type="nucleotide sequence ID" value="NZ_CP042301.2"/>
</dbReference>
<dbReference type="InterPro" id="IPR018062">
    <property type="entry name" value="HTH_AraC-typ_CS"/>
</dbReference>
<dbReference type="Pfam" id="PF12833">
    <property type="entry name" value="HTH_18"/>
    <property type="match status" value="1"/>
</dbReference>
<feature type="domain" description="HTH araC/xylS-type" evidence="4">
    <location>
        <begin position="171"/>
        <end position="269"/>
    </location>
</feature>
<dbReference type="InterPro" id="IPR020449">
    <property type="entry name" value="Tscrpt_reg_AraC-type_HTH"/>
</dbReference>
<keyword evidence="2" id="KW-0238">DNA-binding</keyword>
<dbReference type="EMBL" id="CP042301">
    <property type="protein sequence ID" value="QDZ02535.1"/>
    <property type="molecule type" value="Genomic_DNA"/>
</dbReference>
<dbReference type="InterPro" id="IPR018060">
    <property type="entry name" value="HTH_AraC"/>
</dbReference>
<name>A0A5B8L3Q7_9HYPH</name>
<dbReference type="GO" id="GO:0043565">
    <property type="term" value="F:sequence-specific DNA binding"/>
    <property type="evidence" value="ECO:0007669"/>
    <property type="project" value="InterPro"/>
</dbReference>
<dbReference type="GO" id="GO:0003700">
    <property type="term" value="F:DNA-binding transcription factor activity"/>
    <property type="evidence" value="ECO:0007669"/>
    <property type="project" value="InterPro"/>
</dbReference>
<keyword evidence="3" id="KW-0804">Transcription</keyword>
<evidence type="ECO:0000313" key="6">
    <source>
        <dbReference type="Proteomes" id="UP000321389"/>
    </source>
</evidence>
<dbReference type="PANTHER" id="PTHR46796:SF14">
    <property type="entry name" value="TRANSCRIPTIONAL REGULATORY PROTEIN"/>
    <property type="match status" value="1"/>
</dbReference>
<evidence type="ECO:0000259" key="4">
    <source>
        <dbReference type="PROSITE" id="PS01124"/>
    </source>
</evidence>
<dbReference type="PRINTS" id="PR00032">
    <property type="entry name" value="HTHARAC"/>
</dbReference>
<dbReference type="PROSITE" id="PS00041">
    <property type="entry name" value="HTH_ARAC_FAMILY_1"/>
    <property type="match status" value="1"/>
</dbReference>
<dbReference type="Proteomes" id="UP000321389">
    <property type="component" value="Chromosome"/>
</dbReference>
<evidence type="ECO:0000313" key="5">
    <source>
        <dbReference type="EMBL" id="QDZ02535.1"/>
    </source>
</evidence>